<proteinExistence type="predicted"/>
<name>A0ABD3SCM7_9STRA</name>
<comment type="caution">
    <text evidence="1">The sequence shown here is derived from an EMBL/GenBank/DDBJ whole genome shotgun (WGS) entry which is preliminary data.</text>
</comment>
<evidence type="ECO:0000313" key="2">
    <source>
        <dbReference type="Proteomes" id="UP001530377"/>
    </source>
</evidence>
<dbReference type="EMBL" id="JALLPB020000073">
    <property type="protein sequence ID" value="KAL3822145.1"/>
    <property type="molecule type" value="Genomic_DNA"/>
</dbReference>
<protein>
    <submittedName>
        <fullName evidence="1">Uncharacterized protein</fullName>
    </submittedName>
</protein>
<dbReference type="AlphaFoldDB" id="A0ABD3SCM7"/>
<reference evidence="1 2" key="1">
    <citation type="submission" date="2024-10" db="EMBL/GenBank/DDBJ databases">
        <title>Updated reference genomes for cyclostephanoid diatoms.</title>
        <authorList>
            <person name="Roberts W.R."/>
            <person name="Alverson A.J."/>
        </authorList>
    </citation>
    <scope>NUCLEOTIDE SEQUENCE [LARGE SCALE GENOMIC DNA]</scope>
    <source>
        <strain evidence="1 2">AJA228-03</strain>
    </source>
</reference>
<organism evidence="1 2">
    <name type="scientific">Cyclostephanos tholiformis</name>
    <dbReference type="NCBI Taxonomy" id="382380"/>
    <lineage>
        <taxon>Eukaryota</taxon>
        <taxon>Sar</taxon>
        <taxon>Stramenopiles</taxon>
        <taxon>Ochrophyta</taxon>
        <taxon>Bacillariophyta</taxon>
        <taxon>Coscinodiscophyceae</taxon>
        <taxon>Thalassiosirophycidae</taxon>
        <taxon>Stephanodiscales</taxon>
        <taxon>Stephanodiscaceae</taxon>
        <taxon>Cyclostephanos</taxon>
    </lineage>
</organism>
<keyword evidence="2" id="KW-1185">Reference proteome</keyword>
<gene>
    <name evidence="1" type="ORF">ACHAXA_011690</name>
</gene>
<sequence>MTRPEYLAAQIDTWASHVDVRNYWGFTELDDYDPNCSNSSIITTRNSREYVDAIVRDCRSPSLWRTNVDDHDDYYDDGGFEKFQELRTINYGRASGKGTNERDPGWFCAQRRHGRALGWLRSIYLDTSSSMSMSLPDLLLVVDDDTSLDIEKVKHLMRSSSNDDASSPHVGATCTFRAGYIDFAFGGYGTFLNRASIERMTTPIHCDDDDASSSSSSSSSSSAYVESVCANLKRNRVGERDSFRDGDTIFDVFYRYSARTDFCMHSDWAFGYMISLYSGGGGIHQLWRPGGKCGDVSCTLESVACHNHGPDEMLDFHRSRNPVSDDD</sequence>
<dbReference type="Proteomes" id="UP001530377">
    <property type="component" value="Unassembled WGS sequence"/>
</dbReference>
<evidence type="ECO:0000313" key="1">
    <source>
        <dbReference type="EMBL" id="KAL3822145.1"/>
    </source>
</evidence>
<accession>A0ABD3SCM7</accession>